<keyword evidence="2" id="KW-0472">Membrane</keyword>
<dbReference type="InterPro" id="IPR018392">
    <property type="entry name" value="LysM"/>
</dbReference>
<evidence type="ECO:0000256" key="2">
    <source>
        <dbReference type="SAM" id="Phobius"/>
    </source>
</evidence>
<feature type="transmembrane region" description="Helical" evidence="2">
    <location>
        <begin position="12"/>
        <end position="31"/>
    </location>
</feature>
<feature type="region of interest" description="Disordered" evidence="1">
    <location>
        <begin position="151"/>
        <end position="272"/>
    </location>
</feature>
<dbReference type="EMBL" id="LXEY01000022">
    <property type="protein sequence ID" value="OAV59521.1"/>
    <property type="molecule type" value="Genomic_DNA"/>
</dbReference>
<sequence>MTIDTTNEKHRAGVEDILLAILGVISGPLLWWMGQSWKSQPATSSLHTLEYWIALLCGLIGAALAAVWVIFLVAGMTYIIGVKTRHAALTYWSELFTPKFLRRILISVLGAQLAFSSQAVAAPEDDSTPAETPSISQQEGFMPYVATPTEANQHAQEDPSGFQSPSPSPDPSALTAPVHGATPSATELPLTSKPRQTSHVEVSPEPSAIASSEAQILPTPRQTSTIPVESLPAHPEASDGEGKNHQSGTFTPQPVPVSPHLSTPRPSNNTTQTETFVVKAGDCLWDIAHYELGADATLFQIDARWRQWWEHNYQLLGSDPHTIQPGTILEIPPFTD</sequence>
<keyword evidence="2" id="KW-0812">Transmembrane</keyword>
<proteinExistence type="predicted"/>
<dbReference type="RefSeq" id="WP_043058558.1">
    <property type="nucleotide sequence ID" value="NZ_LXEY01000022.1"/>
</dbReference>
<evidence type="ECO:0008006" key="5">
    <source>
        <dbReference type="Google" id="ProtNLM"/>
    </source>
</evidence>
<comment type="caution">
    <text evidence="3">The sequence shown here is derived from an EMBL/GenBank/DDBJ whole genome shotgun (WGS) entry which is preliminary data.</text>
</comment>
<protein>
    <recommendedName>
        <fullName evidence="5">LysM domain-containing protein</fullName>
    </recommendedName>
</protein>
<feature type="compositionally biased region" description="Low complexity" evidence="1">
    <location>
        <begin position="203"/>
        <end position="214"/>
    </location>
</feature>
<gene>
    <name evidence="3" type="ORF">A6F49_16940</name>
</gene>
<reference evidence="3 4" key="1">
    <citation type="submission" date="2016-04" db="EMBL/GenBank/DDBJ databases">
        <title>First whole genome shotgun sequence of the bacterium Enteractinococcus sp. strain UASWS1574.</title>
        <authorList>
            <person name="Crovadore J."/>
            <person name="Chablais R."/>
            <person name="Lefort F."/>
        </authorList>
    </citation>
    <scope>NUCLEOTIDE SEQUENCE [LARGE SCALE GENOMIC DNA]</scope>
    <source>
        <strain evidence="3 4">UASWS1574</strain>
    </source>
</reference>
<feature type="transmembrane region" description="Helical" evidence="2">
    <location>
        <begin position="51"/>
        <end position="79"/>
    </location>
</feature>
<dbReference type="CDD" id="cd00118">
    <property type="entry name" value="LysM"/>
    <property type="match status" value="1"/>
</dbReference>
<evidence type="ECO:0000313" key="4">
    <source>
        <dbReference type="Proteomes" id="UP000078292"/>
    </source>
</evidence>
<evidence type="ECO:0000313" key="3">
    <source>
        <dbReference type="EMBL" id="OAV59521.1"/>
    </source>
</evidence>
<keyword evidence="4" id="KW-1185">Reference proteome</keyword>
<keyword evidence="2" id="KW-1133">Transmembrane helix</keyword>
<accession>A0A1B7LWV7</accession>
<dbReference type="OrthoDB" id="3210682at2"/>
<feature type="compositionally biased region" description="Polar residues" evidence="1">
    <location>
        <begin position="260"/>
        <end position="272"/>
    </location>
</feature>
<evidence type="ECO:0000256" key="1">
    <source>
        <dbReference type="SAM" id="MobiDB-lite"/>
    </source>
</evidence>
<name>A0A1B7LWV7_9MICC</name>
<dbReference type="Proteomes" id="UP000078292">
    <property type="component" value="Unassembled WGS sequence"/>
</dbReference>
<dbReference type="InterPro" id="IPR036779">
    <property type="entry name" value="LysM_dom_sf"/>
</dbReference>
<organism evidence="3 4">
    <name type="scientific">Enteractinococcus helveticum</name>
    <dbReference type="NCBI Taxonomy" id="1837282"/>
    <lineage>
        <taxon>Bacteria</taxon>
        <taxon>Bacillati</taxon>
        <taxon>Actinomycetota</taxon>
        <taxon>Actinomycetes</taxon>
        <taxon>Micrococcales</taxon>
        <taxon>Micrococcaceae</taxon>
    </lineage>
</organism>
<dbReference type="AlphaFoldDB" id="A0A1B7LWV7"/>
<dbReference type="Gene3D" id="3.10.350.10">
    <property type="entry name" value="LysM domain"/>
    <property type="match status" value="1"/>
</dbReference>
<dbReference type="STRING" id="1837282.A6F49_16940"/>